<feature type="transmembrane region" description="Helical" evidence="1">
    <location>
        <begin position="321"/>
        <end position="342"/>
    </location>
</feature>
<evidence type="ECO:0000259" key="2">
    <source>
        <dbReference type="Pfam" id="PF13194"/>
    </source>
</evidence>
<dbReference type="PANTHER" id="PTHR39084:SF1">
    <property type="entry name" value="DUF4010 DOMAIN-CONTAINING PROTEIN"/>
    <property type="match status" value="1"/>
</dbReference>
<evidence type="ECO:0000256" key="1">
    <source>
        <dbReference type="SAM" id="Phobius"/>
    </source>
</evidence>
<dbReference type="eggNOG" id="COG3174">
    <property type="taxonomic scope" value="Bacteria"/>
</dbReference>
<evidence type="ECO:0000313" key="3">
    <source>
        <dbReference type="EMBL" id="BAM06742.1"/>
    </source>
</evidence>
<dbReference type="PANTHER" id="PTHR39084">
    <property type="entry name" value="MEMBRANE PROTEIN-RELATED"/>
    <property type="match status" value="1"/>
</dbReference>
<feature type="transmembrane region" description="Helical" evidence="1">
    <location>
        <begin position="121"/>
        <end position="138"/>
    </location>
</feature>
<feature type="transmembrane region" description="Helical" evidence="1">
    <location>
        <begin position="159"/>
        <end position="180"/>
    </location>
</feature>
<feature type="domain" description="DUF4010" evidence="2">
    <location>
        <begin position="191"/>
        <end position="404"/>
    </location>
</feature>
<evidence type="ECO:0000313" key="4">
    <source>
        <dbReference type="Proteomes" id="UP000007382"/>
    </source>
</evidence>
<feature type="transmembrane region" description="Helical" evidence="1">
    <location>
        <begin position="211"/>
        <end position="232"/>
    </location>
</feature>
<dbReference type="KEGG" id="lfc:LFE_1039"/>
<feature type="transmembrane region" description="Helical" evidence="1">
    <location>
        <begin position="186"/>
        <end position="204"/>
    </location>
</feature>
<feature type="transmembrane region" description="Helical" evidence="1">
    <location>
        <begin position="12"/>
        <end position="32"/>
    </location>
</feature>
<feature type="transmembrane region" description="Helical" evidence="1">
    <location>
        <begin position="412"/>
        <end position="431"/>
    </location>
</feature>
<dbReference type="PATRIC" id="fig|1162668.3.peg.1209"/>
<keyword evidence="4" id="KW-1185">Reference proteome</keyword>
<dbReference type="OrthoDB" id="9813718at2"/>
<reference evidence="4" key="2">
    <citation type="submission" date="2012-03" db="EMBL/GenBank/DDBJ databases">
        <title>The complete genome sequence of the pioneer microbe on fresh volcanic deposit, Leptospirillum ferrooxidans strain C2-3.</title>
        <authorList>
            <person name="Fujimura R."/>
            <person name="Sato Y."/>
            <person name="Nishizawa T."/>
            <person name="Nanba K."/>
            <person name="Oshima K."/>
            <person name="Hattori M."/>
            <person name="Kamijo T."/>
            <person name="Ohta H."/>
        </authorList>
    </citation>
    <scope>NUCLEOTIDE SEQUENCE [LARGE SCALE GENOMIC DNA]</scope>
    <source>
        <strain evidence="4">C2-3</strain>
    </source>
</reference>
<organism evidence="3 4">
    <name type="scientific">Leptospirillum ferrooxidans (strain C2-3)</name>
    <dbReference type="NCBI Taxonomy" id="1162668"/>
    <lineage>
        <taxon>Bacteria</taxon>
        <taxon>Pseudomonadati</taxon>
        <taxon>Nitrospirota</taxon>
        <taxon>Nitrospiria</taxon>
        <taxon>Nitrospirales</taxon>
        <taxon>Nitrospiraceae</taxon>
        <taxon>Leptospirillum</taxon>
    </lineage>
</organism>
<dbReference type="EMBL" id="AP012342">
    <property type="protein sequence ID" value="BAM06742.1"/>
    <property type="molecule type" value="Genomic_DNA"/>
</dbReference>
<protein>
    <recommendedName>
        <fullName evidence="2">DUF4010 domain-containing protein</fullName>
    </recommendedName>
</protein>
<keyword evidence="1" id="KW-1133">Transmembrane helix</keyword>
<keyword evidence="1" id="KW-0472">Membrane</keyword>
<reference evidence="3 4" key="1">
    <citation type="journal article" date="2012" name="J. Bacteriol.">
        <title>Complete Genome Sequence of Leptospirillum ferrooxidans Strain C2-3, Isolated from a Fresh Volcanic Ash Deposit on the Island of Miyake, Japan.</title>
        <authorList>
            <person name="Fujimura R."/>
            <person name="Sato Y."/>
            <person name="Nishizawa T."/>
            <person name="Oshima K."/>
            <person name="Kim S.-W."/>
            <person name="Hattori M."/>
            <person name="Kamijo T."/>
            <person name="Ohta H."/>
        </authorList>
    </citation>
    <scope>NUCLEOTIDE SEQUENCE [LARGE SCALE GENOMIC DNA]</scope>
    <source>
        <strain evidence="3 4">C2-3</strain>
    </source>
</reference>
<dbReference type="HOGENOM" id="CLU_036781_1_0_0"/>
<accession>I0IN93</accession>
<dbReference type="Pfam" id="PF13194">
    <property type="entry name" value="DUF4010"/>
    <property type="match status" value="1"/>
</dbReference>
<dbReference type="RefSeq" id="WP_014449232.1">
    <property type="nucleotide sequence ID" value="NC_017094.1"/>
</dbReference>
<feature type="transmembrane region" description="Helical" evidence="1">
    <location>
        <begin position="252"/>
        <end position="274"/>
    </location>
</feature>
<feature type="transmembrane region" description="Helical" evidence="1">
    <location>
        <begin position="281"/>
        <end position="301"/>
    </location>
</feature>
<sequence>MTGSVLPSVAATLPIESILLLLGLSFFLGLAVEEMVSPSIERPGGIRTIPLLSLLGLTLTVIVPGNTVFVLAGFFSLALWLSLHHVSKNSPDPDSKGYSLIHPVIALMAYLLGPVTILLPHWFSISFVVFIVLTLGGRDRLHDLAKSVPQEEIFTAGKFLILAGIIWPLVPDHLVVAWLPLTPYKIWEYVIVVSSLSYASYLIQRFFSAKGGLLAGSVFGGLVSSTAATVMLSRKAKELLPDQKASVSAELHGAIVLANTLMYLRILLVVVFLYPAMARPLLLPLLGACVIGSAMALYLVYRKKVSKDGAVAPENFPSHPLELTTALVFALSLVIVTVVLGWVGRHFGTSGIDLMAFLVGFTDIIPFVLGLVHQSTPDQAGMVAGAIMISASSNNLAKAAYEISILGLRRSIPSVIPLLVLAILGFVYAYLVV</sequence>
<gene>
    <name evidence="3" type="ordered locus">LFE_1039</name>
</gene>
<dbReference type="InterPro" id="IPR025105">
    <property type="entry name" value="DUF4010"/>
</dbReference>
<dbReference type="AlphaFoldDB" id="I0IN93"/>
<name>I0IN93_LEPFC</name>
<feature type="transmembrane region" description="Helical" evidence="1">
    <location>
        <begin position="354"/>
        <end position="373"/>
    </location>
</feature>
<proteinExistence type="predicted"/>
<dbReference type="Proteomes" id="UP000007382">
    <property type="component" value="Chromosome"/>
</dbReference>
<keyword evidence="1" id="KW-0812">Transmembrane</keyword>